<dbReference type="GO" id="GO:0016020">
    <property type="term" value="C:membrane"/>
    <property type="evidence" value="ECO:0007669"/>
    <property type="project" value="UniProtKB-SubCell"/>
</dbReference>
<keyword evidence="7" id="KW-1185">Reference proteome</keyword>
<feature type="domain" description="EXS" evidence="5">
    <location>
        <begin position="1"/>
        <end position="71"/>
    </location>
</feature>
<gene>
    <name evidence="6" type="ORF">FRX31_009192</name>
</gene>
<evidence type="ECO:0000313" key="6">
    <source>
        <dbReference type="EMBL" id="KAF5201221.1"/>
    </source>
</evidence>
<reference evidence="6 7" key="1">
    <citation type="submission" date="2020-06" db="EMBL/GenBank/DDBJ databases">
        <title>Transcriptomic and genomic resources for Thalictrum thalictroides and T. hernandezii: Facilitating candidate gene discovery in an emerging model plant lineage.</title>
        <authorList>
            <person name="Arias T."/>
            <person name="Riano-Pachon D.M."/>
            <person name="Di Stilio V.S."/>
        </authorList>
    </citation>
    <scope>NUCLEOTIDE SEQUENCE [LARGE SCALE GENOMIC DNA]</scope>
    <source>
        <strain evidence="7">cv. WT478/WT964</strain>
        <tissue evidence="6">Leaves</tissue>
    </source>
</reference>
<sequence>VFSDLERSACRMVHRQVATIAWFEADSVCGSHSIAIPLVLVLPYMCRFFQCLRHYKDTGEKTTLFNGLVIVTVEVSILVL</sequence>
<proteinExistence type="predicted"/>
<organism evidence="6 7">
    <name type="scientific">Thalictrum thalictroides</name>
    <name type="common">Rue-anemone</name>
    <name type="synonym">Anemone thalictroides</name>
    <dbReference type="NCBI Taxonomy" id="46969"/>
    <lineage>
        <taxon>Eukaryota</taxon>
        <taxon>Viridiplantae</taxon>
        <taxon>Streptophyta</taxon>
        <taxon>Embryophyta</taxon>
        <taxon>Tracheophyta</taxon>
        <taxon>Spermatophyta</taxon>
        <taxon>Magnoliopsida</taxon>
        <taxon>Ranunculales</taxon>
        <taxon>Ranunculaceae</taxon>
        <taxon>Thalictroideae</taxon>
        <taxon>Thalictrum</taxon>
    </lineage>
</organism>
<dbReference type="Pfam" id="PF03124">
    <property type="entry name" value="EXS"/>
    <property type="match status" value="1"/>
</dbReference>
<comment type="subcellular location">
    <subcellularLocation>
        <location evidence="1">Membrane</location>
        <topology evidence="1">Multi-pass membrane protein</topology>
    </subcellularLocation>
</comment>
<keyword evidence="3" id="KW-1133">Transmembrane helix</keyword>
<feature type="non-terminal residue" evidence="6">
    <location>
        <position position="80"/>
    </location>
</feature>
<keyword evidence="2" id="KW-0812">Transmembrane</keyword>
<dbReference type="AlphaFoldDB" id="A0A7J6WUX7"/>
<comment type="caution">
    <text evidence="6">The sequence shown here is derived from an EMBL/GenBank/DDBJ whole genome shotgun (WGS) entry which is preliminary data.</text>
</comment>
<evidence type="ECO:0000256" key="3">
    <source>
        <dbReference type="ARBA" id="ARBA00022989"/>
    </source>
</evidence>
<evidence type="ECO:0000256" key="2">
    <source>
        <dbReference type="ARBA" id="ARBA00022692"/>
    </source>
</evidence>
<keyword evidence="4" id="KW-0472">Membrane</keyword>
<evidence type="ECO:0000259" key="5">
    <source>
        <dbReference type="Pfam" id="PF03124"/>
    </source>
</evidence>
<dbReference type="Proteomes" id="UP000554482">
    <property type="component" value="Unassembled WGS sequence"/>
</dbReference>
<dbReference type="EMBL" id="JABWDY010009709">
    <property type="protein sequence ID" value="KAF5201221.1"/>
    <property type="molecule type" value="Genomic_DNA"/>
</dbReference>
<evidence type="ECO:0000313" key="7">
    <source>
        <dbReference type="Proteomes" id="UP000554482"/>
    </source>
</evidence>
<protein>
    <submittedName>
        <fullName evidence="6">EXS (ERD1/XPR1/SYG1) family protein</fullName>
    </submittedName>
</protein>
<accession>A0A7J6WUX7</accession>
<dbReference type="OrthoDB" id="2159384at2759"/>
<dbReference type="InterPro" id="IPR004342">
    <property type="entry name" value="EXS_C"/>
</dbReference>
<name>A0A7J6WUX7_THATH</name>
<evidence type="ECO:0000256" key="1">
    <source>
        <dbReference type="ARBA" id="ARBA00004141"/>
    </source>
</evidence>
<evidence type="ECO:0000256" key="4">
    <source>
        <dbReference type="ARBA" id="ARBA00023136"/>
    </source>
</evidence>